<feature type="domain" description="Leucine-binding protein" evidence="4">
    <location>
        <begin position="124"/>
        <end position="454"/>
    </location>
</feature>
<evidence type="ECO:0000256" key="1">
    <source>
        <dbReference type="ARBA" id="ARBA00010062"/>
    </source>
</evidence>
<comment type="caution">
    <text evidence="5">The sequence shown here is derived from an EMBL/GenBank/DDBJ whole genome shotgun (WGS) entry which is preliminary data.</text>
</comment>
<evidence type="ECO:0000256" key="3">
    <source>
        <dbReference type="SAM" id="MobiDB-lite"/>
    </source>
</evidence>
<evidence type="ECO:0000313" key="6">
    <source>
        <dbReference type="Proteomes" id="UP001589788"/>
    </source>
</evidence>
<feature type="region of interest" description="Disordered" evidence="3">
    <location>
        <begin position="1"/>
        <end position="59"/>
    </location>
</feature>
<dbReference type="Proteomes" id="UP001589788">
    <property type="component" value="Unassembled WGS sequence"/>
</dbReference>
<dbReference type="Gene3D" id="3.40.50.2300">
    <property type="match status" value="2"/>
</dbReference>
<keyword evidence="6" id="KW-1185">Reference proteome</keyword>
<evidence type="ECO:0000259" key="4">
    <source>
        <dbReference type="Pfam" id="PF13458"/>
    </source>
</evidence>
<accession>A0ABV6C5A1</accession>
<reference evidence="5 6" key="1">
    <citation type="submission" date="2024-09" db="EMBL/GenBank/DDBJ databases">
        <authorList>
            <person name="Sun Q."/>
            <person name="Mori K."/>
        </authorList>
    </citation>
    <scope>NUCLEOTIDE SEQUENCE [LARGE SCALE GENOMIC DNA]</scope>
    <source>
        <strain evidence="5 6">JCM 15389</strain>
    </source>
</reference>
<dbReference type="EMBL" id="JBHLYQ010000170">
    <property type="protein sequence ID" value="MFC0082853.1"/>
    <property type="molecule type" value="Genomic_DNA"/>
</dbReference>
<sequence>TGGSGAGASNAGGSAGAPGGVGAGGSATVVSDGSGRPVTGGTLADNCPGGSRQVAGDPYSPPCIDFSGNNGGATSQGVTGSTITLSYRITSDATSFQQQLAAIGGATFSFTTADIEQTIRGLEQYFNSHYQFYGRKIHVVFFQGQGSETNELLGEGQAQADADAITAAQQIHAFGELNGTTEPYDAALAQQHVIAFGAPYLSAQWMAARSPYEWSVDTECNDVATTASEFGVKELSGPAQYAGGSLKGQPRKYAVIAPDNPWYQQCANAAIAYAEAHGQHITDDIQYQLDLSTLSSQAASVIAKLQDDGVTTIYCGCDPIFPIYLTARAAEQDYFPEWVVVGVALTDTDIVGQLFDQQEWAHAFGVSYNGPTLPAQDTLGWAAYEEATGQPPPAAEEVNLIYEQMLEIAIGIQMAGPDLTPQTFKEGLRAYPGSVRGAPNAQFGTWGFPPGTYTPERDSVIISWNPNKISVYNGKCGAYQIDSPRYLPGQYPSGPPPLPAGFPFTPGQCSS</sequence>
<protein>
    <submittedName>
        <fullName evidence="5">ABC transporter substrate-binding protein</fullName>
    </submittedName>
</protein>
<gene>
    <name evidence="5" type="ORF">ACFFRE_12000</name>
</gene>
<evidence type="ECO:0000256" key="2">
    <source>
        <dbReference type="ARBA" id="ARBA00022729"/>
    </source>
</evidence>
<dbReference type="InterPro" id="IPR028081">
    <property type="entry name" value="Leu-bd"/>
</dbReference>
<organism evidence="5 6">
    <name type="scientific">Aciditerrimonas ferrireducens</name>
    <dbReference type="NCBI Taxonomy" id="667306"/>
    <lineage>
        <taxon>Bacteria</taxon>
        <taxon>Bacillati</taxon>
        <taxon>Actinomycetota</taxon>
        <taxon>Acidimicrobiia</taxon>
        <taxon>Acidimicrobiales</taxon>
        <taxon>Acidimicrobiaceae</taxon>
        <taxon>Aciditerrimonas</taxon>
    </lineage>
</organism>
<feature type="compositionally biased region" description="Gly residues" evidence="3">
    <location>
        <begin position="13"/>
        <end position="25"/>
    </location>
</feature>
<name>A0ABV6C5A1_9ACTN</name>
<dbReference type="SUPFAM" id="SSF53822">
    <property type="entry name" value="Periplasmic binding protein-like I"/>
    <property type="match status" value="1"/>
</dbReference>
<dbReference type="Pfam" id="PF13458">
    <property type="entry name" value="Peripla_BP_6"/>
    <property type="match status" value="1"/>
</dbReference>
<evidence type="ECO:0000313" key="5">
    <source>
        <dbReference type="EMBL" id="MFC0082853.1"/>
    </source>
</evidence>
<proteinExistence type="inferred from homology"/>
<dbReference type="InterPro" id="IPR028082">
    <property type="entry name" value="Peripla_BP_I"/>
</dbReference>
<feature type="non-terminal residue" evidence="5">
    <location>
        <position position="1"/>
    </location>
</feature>
<dbReference type="RefSeq" id="WP_377790523.1">
    <property type="nucleotide sequence ID" value="NZ_JBHLYQ010000170.1"/>
</dbReference>
<comment type="similarity">
    <text evidence="1">Belongs to the leucine-binding protein family.</text>
</comment>
<keyword evidence="2" id="KW-0732">Signal</keyword>
<feature type="compositionally biased region" description="Low complexity" evidence="3">
    <location>
        <begin position="26"/>
        <end position="35"/>
    </location>
</feature>